<comment type="similarity">
    <text evidence="2">Belongs to the transglycosylase Slt family.</text>
</comment>
<evidence type="ECO:0000259" key="11">
    <source>
        <dbReference type="SMART" id="SM00062"/>
    </source>
</evidence>
<feature type="domain" description="Solute-binding protein family 3/N-terminal" evidence="11">
    <location>
        <begin position="87"/>
        <end position="312"/>
    </location>
</feature>
<keyword evidence="7 9" id="KW-0456">Lyase</keyword>
<feature type="active site" evidence="9">
    <location>
        <position position="357"/>
    </location>
</feature>
<dbReference type="SMART" id="SM00062">
    <property type="entry name" value="PBPb"/>
    <property type="match status" value="1"/>
</dbReference>
<dbReference type="HAMAP" id="MF_02016">
    <property type="entry name" value="MltF"/>
    <property type="match status" value="1"/>
</dbReference>
<dbReference type="GO" id="GO:0009279">
    <property type="term" value="C:cell outer membrane"/>
    <property type="evidence" value="ECO:0007669"/>
    <property type="project" value="UniProtKB-SubCell"/>
</dbReference>
<evidence type="ECO:0000256" key="2">
    <source>
        <dbReference type="ARBA" id="ARBA00007734"/>
    </source>
</evidence>
<feature type="region of interest" description="LT domain" evidence="9">
    <location>
        <begin position="313"/>
        <end position="553"/>
    </location>
</feature>
<organism evidence="12 13">
    <name type="scientific">Raoultella planticola</name>
    <name type="common">Klebsiella planticola</name>
    <dbReference type="NCBI Taxonomy" id="575"/>
    <lineage>
        <taxon>Bacteria</taxon>
        <taxon>Pseudomonadati</taxon>
        <taxon>Pseudomonadota</taxon>
        <taxon>Gammaproteobacteria</taxon>
        <taxon>Enterobacterales</taxon>
        <taxon>Enterobacteriaceae</taxon>
        <taxon>Klebsiella/Raoultella group</taxon>
        <taxon>Raoultella</taxon>
    </lineage>
</organism>
<dbReference type="GO" id="GO:0016998">
    <property type="term" value="P:cell wall macromolecule catabolic process"/>
    <property type="evidence" value="ECO:0007669"/>
    <property type="project" value="UniProtKB-UniRule"/>
</dbReference>
<dbReference type="InterPro" id="IPR000189">
    <property type="entry name" value="Transglyc_AS"/>
</dbReference>
<dbReference type="Pfam" id="PF00497">
    <property type="entry name" value="SBP_bac_3"/>
    <property type="match status" value="1"/>
</dbReference>
<dbReference type="GO" id="GO:0009253">
    <property type="term" value="P:peptidoglycan catabolic process"/>
    <property type="evidence" value="ECO:0007669"/>
    <property type="project" value="TreeGrafter"/>
</dbReference>
<dbReference type="PANTHER" id="PTHR35936">
    <property type="entry name" value="MEMBRANE-BOUND LYTIC MUREIN TRANSGLYCOSYLASE F"/>
    <property type="match status" value="1"/>
</dbReference>
<comment type="function">
    <text evidence="9">Murein-degrading enzyme that degrades murein glycan strands and insoluble, high-molecular weight murein sacculi, with the concomitant formation of a 1,6-anhydromuramoyl product. Lytic transglycosylases (LTs) play an integral role in the metabolism of the peptidoglycan (PG) sacculus. Their lytic action creates space within the PG sacculus to allow for its expansion as well as for the insertion of various structures such as secretion systems and flagella.</text>
</comment>
<dbReference type="InterPro" id="IPR001638">
    <property type="entry name" value="Solute-binding_3/MltF_N"/>
</dbReference>
<dbReference type="SUPFAM" id="SSF53955">
    <property type="entry name" value="Lysozyme-like"/>
    <property type="match status" value="1"/>
</dbReference>
<evidence type="ECO:0000256" key="8">
    <source>
        <dbReference type="ARBA" id="ARBA00023316"/>
    </source>
</evidence>
<dbReference type="FunFam" id="1.10.530.10:FF:000003">
    <property type="entry name" value="Membrane-bound lytic murein transglycosylase F"/>
    <property type="match status" value="1"/>
</dbReference>
<evidence type="ECO:0000256" key="5">
    <source>
        <dbReference type="ARBA" id="ARBA00023136"/>
    </source>
</evidence>
<protein>
    <recommendedName>
        <fullName evidence="9">Membrane-bound lytic murein transglycosylase F</fullName>
        <ecNumber evidence="9">4.2.2.n1</ecNumber>
    </recommendedName>
    <alternativeName>
        <fullName evidence="9">Murein lyase F</fullName>
    </alternativeName>
</protein>
<keyword evidence="5 9" id="KW-0472">Membrane</keyword>
<dbReference type="CDD" id="cd01009">
    <property type="entry name" value="PBP2_YfhD_N"/>
    <property type="match status" value="1"/>
</dbReference>
<evidence type="ECO:0000313" key="12">
    <source>
        <dbReference type="EMBL" id="VFS78133.1"/>
    </source>
</evidence>
<comment type="domain">
    <text evidence="9">The N-terminal domain does not have lytic activity and probably modulates enzymatic activity. The C-terminal domain is the catalytic active domain.</text>
</comment>
<evidence type="ECO:0000256" key="1">
    <source>
        <dbReference type="ARBA" id="ARBA00001420"/>
    </source>
</evidence>
<dbReference type="AlphaFoldDB" id="A0A485C011"/>
<evidence type="ECO:0000256" key="7">
    <source>
        <dbReference type="ARBA" id="ARBA00023239"/>
    </source>
</evidence>
<comment type="similarity">
    <text evidence="9">In the C-terminal section; belongs to the transglycosylase Slt family.</text>
</comment>
<dbReference type="EC" id="4.2.2.n1" evidence="9"/>
<keyword evidence="10" id="KW-0812">Transmembrane</keyword>
<dbReference type="CDD" id="cd13403">
    <property type="entry name" value="MLTF-like"/>
    <property type="match status" value="1"/>
</dbReference>
<keyword evidence="10" id="KW-1133">Transmembrane helix</keyword>
<dbReference type="PROSITE" id="PS00922">
    <property type="entry name" value="TRANSGLYCOSYLASE"/>
    <property type="match status" value="1"/>
</dbReference>
<accession>A0A485C011</accession>
<comment type="catalytic activity">
    <reaction evidence="1 9">
        <text>Exolytic cleavage of the (1-&gt;4)-beta-glycosidic linkage between N-acetylmuramic acid (MurNAc) and N-acetylglucosamine (GlcNAc) residues in peptidoglycan, from either the reducing or the non-reducing ends of the peptidoglycan chains, with concomitant formation of a 1,6-anhydrobond in the MurNAc residue.</text>
        <dbReference type="EC" id="4.2.2.n1"/>
    </reaction>
</comment>
<evidence type="ECO:0000313" key="13">
    <source>
        <dbReference type="Proteomes" id="UP000345637"/>
    </source>
</evidence>
<keyword evidence="8 9" id="KW-0961">Cell wall biogenesis/degradation</keyword>
<keyword evidence="6 9" id="KW-0998">Cell outer membrane</keyword>
<comment type="similarity">
    <text evidence="9">In the N-terminal section; belongs to the bacterial solute-binding protein 3 family.</text>
</comment>
<evidence type="ECO:0000256" key="4">
    <source>
        <dbReference type="ARBA" id="ARBA00022729"/>
    </source>
</evidence>
<keyword evidence="4 9" id="KW-0732">Signal</keyword>
<comment type="subcellular location">
    <subcellularLocation>
        <location evidence="9">Cell outer membrane</location>
        <topology evidence="9">Peripheral membrane protein</topology>
    </subcellularLocation>
    <text evidence="9">Attached to the inner leaflet of the outer membrane.</text>
</comment>
<dbReference type="Pfam" id="PF01464">
    <property type="entry name" value="SLT"/>
    <property type="match status" value="1"/>
</dbReference>
<dbReference type="SUPFAM" id="SSF53850">
    <property type="entry name" value="Periplasmic binding protein-like II"/>
    <property type="match status" value="1"/>
</dbReference>
<feature type="transmembrane region" description="Helical" evidence="10">
    <location>
        <begin position="49"/>
        <end position="69"/>
    </location>
</feature>
<evidence type="ECO:0000256" key="6">
    <source>
        <dbReference type="ARBA" id="ARBA00023237"/>
    </source>
</evidence>
<dbReference type="InterPro" id="IPR023346">
    <property type="entry name" value="Lysozyme-like_dom_sf"/>
</dbReference>
<dbReference type="EMBL" id="CAADJE010000025">
    <property type="protein sequence ID" value="VFS78133.1"/>
    <property type="molecule type" value="Genomic_DNA"/>
</dbReference>
<proteinExistence type="inferred from homology"/>
<sequence length="553" mass="62474">MTFLANKLPTDAFLSKMPLIRGLSFNFSANSLLRNTELQKINSLKKLKINYLLIGIVTLLLAAALWPSIPWSGKPENRVAAIMARGELRISTINSPLTFATINNKTYGLDYELAEQFADYLGVRLKVTVRQNISQLFDDLDNGHADMLAAGLVYNSERVKNYQAGPGYYSVSQQLVYRVGNTRPRSLANLTAEQLVIAPGHVAINDLQTLKGNKYPDLGWRVDEKRGTTALMQAVIDGEVDYTIADSVAISLFQRVHPELAVALDISDEQPVTWFSARSEDNSLSAAMLDFFNNMNEDGTLARLEEKYLGHGNDFDYVDTRTFLRAVDNILPDLQPMFEKYARQIDWRLLAAISWQESHWDPQATSPTGVRGMMMLTRNTAQSLGLTDRTDAEQSLSGGMRYLQDMMNKIPDSVPKDERIWFALAAYNMGYAHILDAISLTKKQKGNPDSWADVKQRLPLLSQKPYYSRLKYGYARGHEAYAYVENIRKYHISLVGYLSEKERKDEQRLALAGDYPAVMPDELDKEQRALPFFQFRAESLVDNTRLKTPGLGH</sequence>
<dbReference type="Gene3D" id="3.40.190.10">
    <property type="entry name" value="Periplasmic binding protein-like II"/>
    <property type="match status" value="2"/>
</dbReference>
<comment type="similarity">
    <text evidence="3">Belongs to the bacterial solute-binding protein 3 family.</text>
</comment>
<evidence type="ECO:0000256" key="10">
    <source>
        <dbReference type="SAM" id="Phobius"/>
    </source>
</evidence>
<reference evidence="12 13" key="1">
    <citation type="submission" date="2019-03" db="EMBL/GenBank/DDBJ databases">
        <authorList>
            <consortium name="Pathogen Informatics"/>
        </authorList>
    </citation>
    <scope>NUCLEOTIDE SEQUENCE [LARGE SCALE GENOMIC DNA]</scope>
    <source>
        <strain evidence="12 13">NCTC12998</strain>
    </source>
</reference>
<dbReference type="InterPro" id="IPR008258">
    <property type="entry name" value="Transglycosylase_SLT_dom_1"/>
</dbReference>
<feature type="region of interest" description="Non-LT domain" evidence="9">
    <location>
        <begin position="65"/>
        <end position="312"/>
    </location>
</feature>
<evidence type="ECO:0000256" key="3">
    <source>
        <dbReference type="ARBA" id="ARBA00010333"/>
    </source>
</evidence>
<dbReference type="Gene3D" id="1.10.530.10">
    <property type="match status" value="1"/>
</dbReference>
<dbReference type="InterPro" id="IPR023703">
    <property type="entry name" value="MltF"/>
</dbReference>
<gene>
    <name evidence="12" type="primary">mltF_2</name>
    <name evidence="9" type="synonym">mltF</name>
    <name evidence="12" type="ORF">NCTC12998_05118</name>
</gene>
<dbReference type="PANTHER" id="PTHR35936:SF32">
    <property type="entry name" value="MEMBRANE-BOUND LYTIC MUREIN TRANSGLYCOSYLASE F"/>
    <property type="match status" value="1"/>
</dbReference>
<dbReference type="GO" id="GO:0071555">
    <property type="term" value="P:cell wall organization"/>
    <property type="evidence" value="ECO:0007669"/>
    <property type="project" value="UniProtKB-KW"/>
</dbReference>
<evidence type="ECO:0000256" key="9">
    <source>
        <dbReference type="HAMAP-Rule" id="MF_02016"/>
    </source>
</evidence>
<dbReference type="Proteomes" id="UP000345637">
    <property type="component" value="Unassembled WGS sequence"/>
</dbReference>
<dbReference type="NCBIfam" id="NF008112">
    <property type="entry name" value="PRK10859.1"/>
    <property type="match status" value="1"/>
</dbReference>
<name>A0A485C011_RAOPL</name>
<dbReference type="GO" id="GO:0008933">
    <property type="term" value="F:peptidoglycan lytic transglycosylase activity"/>
    <property type="evidence" value="ECO:0007669"/>
    <property type="project" value="UniProtKB-UniRule"/>
</dbReference>